<dbReference type="CDD" id="cd04301">
    <property type="entry name" value="NAT_SF"/>
    <property type="match status" value="1"/>
</dbReference>
<evidence type="ECO:0000256" key="3">
    <source>
        <dbReference type="ARBA" id="ARBA00022679"/>
    </source>
</evidence>
<protein>
    <recommendedName>
        <fullName evidence="1">D-inositol 3-phosphate glycosyltransferase</fullName>
    </recommendedName>
</protein>
<keyword evidence="3 5" id="KW-0808">Transferase</keyword>
<dbReference type="Pfam" id="PF13579">
    <property type="entry name" value="Glyco_trans_4_4"/>
    <property type="match status" value="1"/>
</dbReference>
<dbReference type="Pfam" id="PF13692">
    <property type="entry name" value="Glyco_trans_1_4"/>
    <property type="match status" value="1"/>
</dbReference>
<feature type="domain" description="N-acetyltransferase" evidence="4">
    <location>
        <begin position="419"/>
        <end position="615"/>
    </location>
</feature>
<proteinExistence type="predicted"/>
<evidence type="ECO:0000259" key="4">
    <source>
        <dbReference type="PROSITE" id="PS51186"/>
    </source>
</evidence>
<dbReference type="PANTHER" id="PTHR45947:SF3">
    <property type="entry name" value="SULFOQUINOVOSYL TRANSFERASE SQD2"/>
    <property type="match status" value="1"/>
</dbReference>
<dbReference type="Gene3D" id="3.40.630.30">
    <property type="match status" value="1"/>
</dbReference>
<sequence length="629" mass="66917">MKIGMITQWYDPEPGPASLPGVLARELVKRGHSVNVVTGFPNYPEGLLADGYRLQPRLRETLDGVNVTRTFLFPSHDDSLAKRLINYGSFGASATALGLDSLREADVVWVNYSPITVALPMLVQRYLRGTPIISEVADLWPDTVMVSGFPAGSVVGKVAAPVLNAWVSSMYRASDAVVHIAPSVGGILAERGVPAGKITYIPKPANEQVFHPGGRSMRGELGIGEDQIVLVYAGAMGQAQGLDTLMTACQSLDPERFVCLMAGGGNTEEHLRSLAESAPSVRFIGRVPQEQMTDLMATADIAYISLVEDPLTPLTMPSKTQAILASGTAALVAASGDVVDVVSSSGAGLAVDQRDPAGIAAGIRQLAALGRDGLSTMGATARKTYQDQFSLAATTDLAEHTLAVAAGRTDLDDTGTSPLRTVPLRRMHIESVARLHQQAFPEFFLTKLGPGFLGEFYQGFLEDPTAVSSVLLDGSGRVRGAAVGTTEPAGFFKRLLKRRLVGFATKSAAIALKNPVHAPRLLRAVAYRGEVSDNLPGAALLSSICVDPDLQGQGAGRQLLDAWTNQAQRQGASSAMLTTDAEGNDSVNAFYSRLGWTLHDEYSTPENRRMNRYVKAVNTSASERISEDA</sequence>
<dbReference type="SUPFAM" id="SSF55729">
    <property type="entry name" value="Acyl-CoA N-acyltransferases (Nat)"/>
    <property type="match status" value="1"/>
</dbReference>
<dbReference type="CDD" id="cd03794">
    <property type="entry name" value="GT4_WbuB-like"/>
    <property type="match status" value="1"/>
</dbReference>
<keyword evidence="6" id="KW-1185">Reference proteome</keyword>
<dbReference type="Proteomes" id="UP000256727">
    <property type="component" value="Unassembled WGS sequence"/>
</dbReference>
<dbReference type="PROSITE" id="PS51186">
    <property type="entry name" value="GNAT"/>
    <property type="match status" value="1"/>
</dbReference>
<evidence type="ECO:0000256" key="1">
    <source>
        <dbReference type="ARBA" id="ARBA00021292"/>
    </source>
</evidence>
<accession>A0A3D9LDN2</accession>
<dbReference type="PANTHER" id="PTHR45947">
    <property type="entry name" value="SULFOQUINOVOSYL TRANSFERASE SQD2"/>
    <property type="match status" value="1"/>
</dbReference>
<dbReference type="SUPFAM" id="SSF53756">
    <property type="entry name" value="UDP-Glycosyltransferase/glycogen phosphorylase"/>
    <property type="match status" value="1"/>
</dbReference>
<dbReference type="Pfam" id="PF00583">
    <property type="entry name" value="Acetyltransf_1"/>
    <property type="match status" value="1"/>
</dbReference>
<keyword evidence="2" id="KW-0328">Glycosyltransferase</keyword>
<dbReference type="EMBL" id="QREH01000001">
    <property type="protein sequence ID" value="REE03784.1"/>
    <property type="molecule type" value="Genomic_DNA"/>
</dbReference>
<name>A0A3D9LDN2_9MICC</name>
<dbReference type="Gene3D" id="3.40.50.2000">
    <property type="entry name" value="Glycogen Phosphorylase B"/>
    <property type="match status" value="2"/>
</dbReference>
<evidence type="ECO:0000256" key="2">
    <source>
        <dbReference type="ARBA" id="ARBA00022676"/>
    </source>
</evidence>
<comment type="caution">
    <text evidence="5">The sequence shown here is derived from an EMBL/GenBank/DDBJ whole genome shotgun (WGS) entry which is preliminary data.</text>
</comment>
<gene>
    <name evidence="5" type="ORF">C8E99_1603</name>
</gene>
<evidence type="ECO:0000313" key="5">
    <source>
        <dbReference type="EMBL" id="REE03784.1"/>
    </source>
</evidence>
<organism evidence="5 6">
    <name type="scientific">Citricoccus muralis</name>
    <dbReference type="NCBI Taxonomy" id="169134"/>
    <lineage>
        <taxon>Bacteria</taxon>
        <taxon>Bacillati</taxon>
        <taxon>Actinomycetota</taxon>
        <taxon>Actinomycetes</taxon>
        <taxon>Micrococcales</taxon>
        <taxon>Micrococcaceae</taxon>
        <taxon>Citricoccus</taxon>
    </lineage>
</organism>
<dbReference type="InterPro" id="IPR000182">
    <property type="entry name" value="GNAT_dom"/>
</dbReference>
<dbReference type="InterPro" id="IPR028098">
    <property type="entry name" value="Glyco_trans_4-like_N"/>
</dbReference>
<dbReference type="AlphaFoldDB" id="A0A3D9LDN2"/>
<reference evidence="5 6" key="1">
    <citation type="submission" date="2018-07" db="EMBL/GenBank/DDBJ databases">
        <title>Sequencing the genomes of 1000 actinobacteria strains.</title>
        <authorList>
            <person name="Klenk H.-P."/>
        </authorList>
    </citation>
    <scope>NUCLEOTIDE SEQUENCE [LARGE SCALE GENOMIC DNA]</scope>
    <source>
        <strain evidence="5 6">DSM 14442</strain>
    </source>
</reference>
<dbReference type="InterPro" id="IPR016181">
    <property type="entry name" value="Acyl_CoA_acyltransferase"/>
</dbReference>
<dbReference type="GO" id="GO:1901137">
    <property type="term" value="P:carbohydrate derivative biosynthetic process"/>
    <property type="evidence" value="ECO:0007669"/>
    <property type="project" value="UniProtKB-ARBA"/>
</dbReference>
<dbReference type="GO" id="GO:0016747">
    <property type="term" value="F:acyltransferase activity, transferring groups other than amino-acyl groups"/>
    <property type="evidence" value="ECO:0007669"/>
    <property type="project" value="InterPro"/>
</dbReference>
<evidence type="ECO:0000313" key="6">
    <source>
        <dbReference type="Proteomes" id="UP000256727"/>
    </source>
</evidence>
<dbReference type="GO" id="GO:0016758">
    <property type="term" value="F:hexosyltransferase activity"/>
    <property type="evidence" value="ECO:0007669"/>
    <property type="project" value="TreeGrafter"/>
</dbReference>
<dbReference type="InterPro" id="IPR050194">
    <property type="entry name" value="Glycosyltransferase_grp1"/>
</dbReference>